<keyword evidence="2 3" id="KW-0460">Magnesium</keyword>
<protein>
    <recommendedName>
        <fullName evidence="6">3'(2'),5'-bisphosphate nucleotidase CysQ</fullName>
    </recommendedName>
</protein>
<dbReference type="CDD" id="cd01638">
    <property type="entry name" value="CysQ"/>
    <property type="match status" value="1"/>
</dbReference>
<dbReference type="SUPFAM" id="SSF56655">
    <property type="entry name" value="Carbohydrate phosphatase"/>
    <property type="match status" value="1"/>
</dbReference>
<feature type="binding site" evidence="3">
    <location>
        <position position="225"/>
    </location>
    <ligand>
        <name>Mg(2+)</name>
        <dbReference type="ChEBI" id="CHEBI:18420"/>
        <label>1</label>
        <note>catalytic</note>
    </ligand>
</feature>
<feature type="binding site" evidence="3">
    <location>
        <position position="76"/>
    </location>
    <ligand>
        <name>Mg(2+)</name>
        <dbReference type="ChEBI" id="CHEBI:18420"/>
        <label>1</label>
        <note>catalytic</note>
    </ligand>
</feature>
<dbReference type="InterPro" id="IPR000760">
    <property type="entry name" value="Inositol_monophosphatase-like"/>
</dbReference>
<dbReference type="Gene3D" id="3.40.190.80">
    <property type="match status" value="1"/>
</dbReference>
<name>A0A2M7RJE7_9BACT</name>
<evidence type="ECO:0000313" key="4">
    <source>
        <dbReference type="EMBL" id="PIY96834.1"/>
    </source>
</evidence>
<sequence>MNNSLKKFNDREDKDEILSAVLELLKQANSIINSCSRKACKTLSSEKIVTELDYEINKLITDILHDKYPDFGLLSEETEDDLSRLTKDKVFIFDPLDGTDRFLKGEGGFSVNIGLVINNVLVLGAIALPEENSIIFAVQGDGAYVADDKGQRRINSSNRSLEQCFITLSDSSMINTNFFKIRKALESVNKNPWSPKGAAGYKLAQIAKGNQDLWIRMGKPCHEWDICAGDIIIKEAGGKITDFKGKELLYNQRDSEKNNILVTNSIVHQSVLDIIKNLSENS</sequence>
<dbReference type="Proteomes" id="UP000230779">
    <property type="component" value="Unassembled WGS sequence"/>
</dbReference>
<gene>
    <name evidence="4" type="ORF">COY66_02815</name>
</gene>
<evidence type="ECO:0000256" key="3">
    <source>
        <dbReference type="PIRSR" id="PIRSR600760-2"/>
    </source>
</evidence>
<proteinExistence type="predicted"/>
<dbReference type="Gene3D" id="3.30.540.10">
    <property type="entry name" value="Fructose-1,6-Bisphosphatase, subunit A, domain 1"/>
    <property type="match status" value="1"/>
</dbReference>
<keyword evidence="1 3" id="KW-0479">Metal-binding</keyword>
<dbReference type="GO" id="GO:0046872">
    <property type="term" value="F:metal ion binding"/>
    <property type="evidence" value="ECO:0007669"/>
    <property type="project" value="UniProtKB-KW"/>
</dbReference>
<reference evidence="4 5" key="1">
    <citation type="submission" date="2017-09" db="EMBL/GenBank/DDBJ databases">
        <title>Depth-based differentiation of microbial function through sediment-hosted aquifers and enrichment of novel symbionts in the deep terrestrial subsurface.</title>
        <authorList>
            <person name="Probst A.J."/>
            <person name="Ladd B."/>
            <person name="Jarett J.K."/>
            <person name="Geller-Mcgrath D.E."/>
            <person name="Sieber C.M."/>
            <person name="Emerson J.B."/>
            <person name="Anantharaman K."/>
            <person name="Thomas B.C."/>
            <person name="Malmstrom R."/>
            <person name="Stieglmeier M."/>
            <person name="Klingl A."/>
            <person name="Woyke T."/>
            <person name="Ryan C.M."/>
            <person name="Banfield J.F."/>
        </authorList>
    </citation>
    <scope>NUCLEOTIDE SEQUENCE [LARGE SCALE GENOMIC DNA]</scope>
    <source>
        <strain evidence="4">CG_4_10_14_0_8_um_filter_42_10</strain>
    </source>
</reference>
<dbReference type="PROSITE" id="PS00630">
    <property type="entry name" value="IMP_2"/>
    <property type="match status" value="1"/>
</dbReference>
<feature type="binding site" evidence="3">
    <location>
        <position position="97"/>
    </location>
    <ligand>
        <name>Mg(2+)</name>
        <dbReference type="ChEBI" id="CHEBI:18420"/>
        <label>1</label>
        <note>catalytic</note>
    </ligand>
</feature>
<evidence type="ECO:0000313" key="5">
    <source>
        <dbReference type="Proteomes" id="UP000230779"/>
    </source>
</evidence>
<dbReference type="GO" id="GO:0007165">
    <property type="term" value="P:signal transduction"/>
    <property type="evidence" value="ECO:0007669"/>
    <property type="project" value="TreeGrafter"/>
</dbReference>
<evidence type="ECO:0008006" key="6">
    <source>
        <dbReference type="Google" id="ProtNLM"/>
    </source>
</evidence>
<comment type="cofactor">
    <cofactor evidence="3">
        <name>Mg(2+)</name>
        <dbReference type="ChEBI" id="CHEBI:18420"/>
    </cofactor>
</comment>
<feature type="binding site" evidence="3">
    <location>
        <position position="94"/>
    </location>
    <ligand>
        <name>Mg(2+)</name>
        <dbReference type="ChEBI" id="CHEBI:18420"/>
        <label>1</label>
        <note>catalytic</note>
    </ligand>
</feature>
<evidence type="ECO:0000256" key="1">
    <source>
        <dbReference type="ARBA" id="ARBA00022723"/>
    </source>
</evidence>
<dbReference type="Pfam" id="PF00459">
    <property type="entry name" value="Inositol_P"/>
    <property type="match status" value="1"/>
</dbReference>
<dbReference type="PRINTS" id="PR00377">
    <property type="entry name" value="IMPHPHTASES"/>
</dbReference>
<dbReference type="EMBL" id="PFMD01000027">
    <property type="protein sequence ID" value="PIY96834.1"/>
    <property type="molecule type" value="Genomic_DNA"/>
</dbReference>
<dbReference type="GO" id="GO:0006020">
    <property type="term" value="P:inositol metabolic process"/>
    <property type="evidence" value="ECO:0007669"/>
    <property type="project" value="TreeGrafter"/>
</dbReference>
<organism evidence="4 5">
    <name type="scientific">Candidatus Kerfeldbacteria bacterium CG_4_10_14_0_8_um_filter_42_10</name>
    <dbReference type="NCBI Taxonomy" id="2014248"/>
    <lineage>
        <taxon>Bacteria</taxon>
        <taxon>Candidatus Kerfeldiibacteriota</taxon>
    </lineage>
</organism>
<comment type="caution">
    <text evidence="4">The sequence shown here is derived from an EMBL/GenBank/DDBJ whole genome shotgun (WGS) entry which is preliminary data.</text>
</comment>
<dbReference type="PANTHER" id="PTHR20854">
    <property type="entry name" value="INOSITOL MONOPHOSPHATASE"/>
    <property type="match status" value="1"/>
</dbReference>
<feature type="binding site" evidence="3">
    <location>
        <position position="96"/>
    </location>
    <ligand>
        <name>Mg(2+)</name>
        <dbReference type="ChEBI" id="CHEBI:18420"/>
        <label>1</label>
        <note>catalytic</note>
    </ligand>
</feature>
<evidence type="ECO:0000256" key="2">
    <source>
        <dbReference type="ARBA" id="ARBA00022842"/>
    </source>
</evidence>
<dbReference type="InterPro" id="IPR020550">
    <property type="entry name" value="Inositol_monophosphatase_CS"/>
</dbReference>
<dbReference type="GO" id="GO:0046854">
    <property type="term" value="P:phosphatidylinositol phosphate biosynthetic process"/>
    <property type="evidence" value="ECO:0007669"/>
    <property type="project" value="InterPro"/>
</dbReference>
<dbReference type="PANTHER" id="PTHR20854:SF4">
    <property type="entry name" value="INOSITOL-1-MONOPHOSPHATASE-RELATED"/>
    <property type="match status" value="1"/>
</dbReference>
<dbReference type="GO" id="GO:0008934">
    <property type="term" value="F:inositol monophosphate 1-phosphatase activity"/>
    <property type="evidence" value="ECO:0007669"/>
    <property type="project" value="TreeGrafter"/>
</dbReference>
<accession>A0A2M7RJE7</accession>
<dbReference type="AlphaFoldDB" id="A0A2M7RJE7"/>